<reference evidence="2 3" key="1">
    <citation type="submission" date="2017-10" db="EMBL/GenBank/DDBJ databases">
        <title>Analysis of the genome sequences of Rhizobium populations associated to common bean (phaseolus vulgaris).</title>
        <authorList>
            <person name="Bustos P."/>
            <person name="Santamaria R.I."/>
            <person name="Miranda-Sanchez F."/>
            <person name="Perez-Carrascal O."/>
            <person name="Juarez S."/>
            <person name="Lozano L."/>
            <person name="Martinez-Flores I."/>
            <person name="Vinuesa P."/>
            <person name="Martinez-Romero E."/>
            <person name="Cevallos M.A."/>
            <person name="Romero D."/>
            <person name="Davila G."/>
            <person name="Gonzalez V."/>
        </authorList>
    </citation>
    <scope>NUCLEOTIDE SEQUENCE [LARGE SCALE GENOMIC DNA]</scope>
    <source>
        <strain evidence="2 3">NXT3</strain>
        <plasmid evidence="3">Plasmid psfrenxt3c</plasmid>
    </source>
</reference>
<dbReference type="SUPFAM" id="SSF52540">
    <property type="entry name" value="P-loop containing nucleoside triphosphate hydrolases"/>
    <property type="match status" value="1"/>
</dbReference>
<dbReference type="EMBL" id="CP024310">
    <property type="protein sequence ID" value="AUX79362.1"/>
    <property type="molecule type" value="Genomic_DNA"/>
</dbReference>
<proteinExistence type="predicted"/>
<dbReference type="InterPro" id="IPR027417">
    <property type="entry name" value="P-loop_NTPase"/>
</dbReference>
<accession>A0A2L0HDV1</accession>
<feature type="region of interest" description="Disordered" evidence="1">
    <location>
        <begin position="1"/>
        <end position="21"/>
    </location>
</feature>
<dbReference type="Proteomes" id="UP000239340">
    <property type="component" value="Plasmid pSfreNXT3c"/>
</dbReference>
<dbReference type="Pfam" id="PF00406">
    <property type="entry name" value="ADK"/>
    <property type="match status" value="1"/>
</dbReference>
<feature type="region of interest" description="Disordered" evidence="1">
    <location>
        <begin position="66"/>
        <end position="86"/>
    </location>
</feature>
<gene>
    <name evidence="2" type="ORF">NXT3_PC00186</name>
</gene>
<organism evidence="2 3">
    <name type="scientific">Rhizobium fredii</name>
    <name type="common">Sinorhizobium fredii</name>
    <dbReference type="NCBI Taxonomy" id="380"/>
    <lineage>
        <taxon>Bacteria</taxon>
        <taxon>Pseudomonadati</taxon>
        <taxon>Pseudomonadota</taxon>
        <taxon>Alphaproteobacteria</taxon>
        <taxon>Hyphomicrobiales</taxon>
        <taxon>Rhizobiaceae</taxon>
        <taxon>Sinorhizobium/Ensifer group</taxon>
        <taxon>Sinorhizobium</taxon>
    </lineage>
</organism>
<keyword evidence="2" id="KW-0614">Plasmid</keyword>
<evidence type="ECO:0000313" key="3">
    <source>
        <dbReference type="Proteomes" id="UP000239340"/>
    </source>
</evidence>
<dbReference type="Gene3D" id="3.40.50.300">
    <property type="entry name" value="P-loop containing nucleotide triphosphate hydrolases"/>
    <property type="match status" value="1"/>
</dbReference>
<sequence>MRSSRSSTSARSSPTRPAAQSLKAFASRKKICAKLEQLLQSMQVPLDRVILFDVPLSLLEERIAKRAEESRATGAPPRSDDSPEVLKKRVGEFVRATAALSPFYEQKALLRRVDAAEDIERVATQIRDFLELNPRPHQRQP</sequence>
<feature type="compositionally biased region" description="Low complexity" evidence="1">
    <location>
        <begin position="1"/>
        <end position="19"/>
    </location>
</feature>
<evidence type="ECO:0000313" key="2">
    <source>
        <dbReference type="EMBL" id="AUX79362.1"/>
    </source>
</evidence>
<geneLocation type="plasmid" evidence="3">
    <name>psfrenxt3c</name>
</geneLocation>
<name>A0A2L0HDV1_RHIFR</name>
<protein>
    <submittedName>
        <fullName evidence="2">NK superfamily domain-containing protein</fullName>
    </submittedName>
</protein>
<dbReference type="AlphaFoldDB" id="A0A2L0HDV1"/>
<evidence type="ECO:0000256" key="1">
    <source>
        <dbReference type="SAM" id="MobiDB-lite"/>
    </source>
</evidence>